<dbReference type="STRING" id="1818881.A3196_01520"/>
<dbReference type="PANTHER" id="PTHR12899">
    <property type="entry name" value="39S RIBOSOMAL PROTEIN L18, MITOCHONDRIAL"/>
    <property type="match status" value="1"/>
</dbReference>
<dbReference type="CDD" id="cd00432">
    <property type="entry name" value="Ribosomal_L18_L5e"/>
    <property type="match status" value="1"/>
</dbReference>
<evidence type="ECO:0000256" key="4">
    <source>
        <dbReference type="ARBA" id="ARBA00022980"/>
    </source>
</evidence>
<keyword evidence="9" id="KW-1185">Reference proteome</keyword>
<dbReference type="AlphaFoldDB" id="A0A1E2ULD1"/>
<evidence type="ECO:0000256" key="6">
    <source>
        <dbReference type="ARBA" id="ARBA00035197"/>
    </source>
</evidence>
<keyword evidence="3 7" id="KW-0694">RNA-binding</keyword>
<dbReference type="InterPro" id="IPR005484">
    <property type="entry name" value="Ribosomal_uL18_bac/plant/anim"/>
</dbReference>
<dbReference type="InterPro" id="IPR057268">
    <property type="entry name" value="Ribosomal_L18"/>
</dbReference>
<dbReference type="EMBL" id="LVJZ01000003">
    <property type="protein sequence ID" value="ODB95546.1"/>
    <property type="molecule type" value="Genomic_DNA"/>
</dbReference>
<sequence length="119" mass="12969">MDKKQSRMRRGRRTRAKIRELGVHRLSIHRTPRHIYAQVISPDGSSVLASASTLDKDVKGEISGEASGNVKAASVVGKLVAERAKTAGIENVAFDRSGFRYHGRVKALAEAAREAGLQF</sequence>
<accession>A0A1E2ULD1</accession>
<dbReference type="FunFam" id="3.30.420.100:FF:000001">
    <property type="entry name" value="50S ribosomal protein L18"/>
    <property type="match status" value="1"/>
</dbReference>
<dbReference type="RefSeq" id="WP_069003725.1">
    <property type="nucleotide sequence ID" value="NZ_LVJW01000006.1"/>
</dbReference>
<name>A0A1E2ULD1_9GAMM</name>
<evidence type="ECO:0000256" key="5">
    <source>
        <dbReference type="ARBA" id="ARBA00023274"/>
    </source>
</evidence>
<comment type="similarity">
    <text evidence="1 7">Belongs to the universal ribosomal protein uL18 family.</text>
</comment>
<dbReference type="Gene3D" id="3.30.420.100">
    <property type="match status" value="1"/>
</dbReference>
<proteinExistence type="inferred from homology"/>
<dbReference type="Pfam" id="PF00861">
    <property type="entry name" value="Ribosomal_L18p"/>
    <property type="match status" value="1"/>
</dbReference>
<evidence type="ECO:0000313" key="8">
    <source>
        <dbReference type="EMBL" id="ODB95546.1"/>
    </source>
</evidence>
<dbReference type="HAMAP" id="MF_01337_B">
    <property type="entry name" value="Ribosomal_uL18_B"/>
    <property type="match status" value="1"/>
</dbReference>
<dbReference type="PANTHER" id="PTHR12899:SF3">
    <property type="entry name" value="LARGE RIBOSOMAL SUBUNIT PROTEIN UL18M"/>
    <property type="match status" value="1"/>
</dbReference>
<dbReference type="GO" id="GO:0006412">
    <property type="term" value="P:translation"/>
    <property type="evidence" value="ECO:0007669"/>
    <property type="project" value="UniProtKB-UniRule"/>
</dbReference>
<dbReference type="GO" id="GO:0008097">
    <property type="term" value="F:5S rRNA binding"/>
    <property type="evidence" value="ECO:0007669"/>
    <property type="project" value="TreeGrafter"/>
</dbReference>
<dbReference type="GO" id="GO:0003735">
    <property type="term" value="F:structural constituent of ribosome"/>
    <property type="evidence" value="ECO:0007669"/>
    <property type="project" value="InterPro"/>
</dbReference>
<dbReference type="InterPro" id="IPR004389">
    <property type="entry name" value="Ribosomal_uL18_bac-type"/>
</dbReference>
<organism evidence="8 9">
    <name type="scientific">Candidatus Thiodiazotropha endoloripes</name>
    <dbReference type="NCBI Taxonomy" id="1818881"/>
    <lineage>
        <taxon>Bacteria</taxon>
        <taxon>Pseudomonadati</taxon>
        <taxon>Pseudomonadota</taxon>
        <taxon>Gammaproteobacteria</taxon>
        <taxon>Chromatiales</taxon>
        <taxon>Sedimenticolaceae</taxon>
        <taxon>Candidatus Thiodiazotropha</taxon>
    </lineage>
</organism>
<dbReference type="OrthoDB" id="9810939at2"/>
<comment type="caution">
    <text evidence="8">The sequence shown here is derived from an EMBL/GenBank/DDBJ whole genome shotgun (WGS) entry which is preliminary data.</text>
</comment>
<dbReference type="GO" id="GO:0022625">
    <property type="term" value="C:cytosolic large ribosomal subunit"/>
    <property type="evidence" value="ECO:0007669"/>
    <property type="project" value="TreeGrafter"/>
</dbReference>
<keyword evidence="5 7" id="KW-0687">Ribonucleoprotein</keyword>
<dbReference type="SUPFAM" id="SSF53137">
    <property type="entry name" value="Translational machinery components"/>
    <property type="match status" value="1"/>
</dbReference>
<evidence type="ECO:0000256" key="1">
    <source>
        <dbReference type="ARBA" id="ARBA00007116"/>
    </source>
</evidence>
<protein>
    <recommendedName>
        <fullName evidence="6 7">Large ribosomal subunit protein uL18</fullName>
    </recommendedName>
</protein>
<reference evidence="8 9" key="1">
    <citation type="submission" date="2016-03" db="EMBL/GenBank/DDBJ databases">
        <title>Chemosynthetic sulphur-oxidizing symbionts of marine invertebrate animals are capable of nitrogen fixation.</title>
        <authorList>
            <person name="Petersen J.M."/>
            <person name="Kemper A."/>
            <person name="Gruber-Vodicka H."/>
            <person name="Cardini U."/>
            <person name="Geest Mvander."/>
            <person name="Kleiner M."/>
            <person name="Bulgheresi S."/>
            <person name="Fussmann M."/>
            <person name="Herbold C."/>
            <person name="Seah B.K.B."/>
            <person name="Antony C.Paul."/>
            <person name="Liu D."/>
            <person name="Belitz A."/>
            <person name="Weber M."/>
        </authorList>
    </citation>
    <scope>NUCLEOTIDE SEQUENCE [LARGE SCALE GENOMIC DNA]</scope>
    <source>
        <strain evidence="8">G_D</strain>
    </source>
</reference>
<comment type="subunit">
    <text evidence="7">Part of the 50S ribosomal subunit; part of the 5S rRNA/L5/L18/L25 subcomplex. Contacts the 5S and 23S rRNAs.</text>
</comment>
<evidence type="ECO:0000256" key="2">
    <source>
        <dbReference type="ARBA" id="ARBA00022730"/>
    </source>
</evidence>
<keyword evidence="2 7" id="KW-0699">rRNA-binding</keyword>
<gene>
    <name evidence="7" type="primary">rplR</name>
    <name evidence="8" type="ORF">A3196_01520</name>
</gene>
<comment type="function">
    <text evidence="7">This is one of the proteins that bind and probably mediate the attachment of the 5S RNA into the large ribosomal subunit, where it forms part of the central protuberance.</text>
</comment>
<evidence type="ECO:0000256" key="7">
    <source>
        <dbReference type="HAMAP-Rule" id="MF_01337"/>
    </source>
</evidence>
<dbReference type="NCBIfam" id="TIGR00060">
    <property type="entry name" value="L18_bact"/>
    <property type="match status" value="1"/>
</dbReference>
<evidence type="ECO:0000256" key="3">
    <source>
        <dbReference type="ARBA" id="ARBA00022884"/>
    </source>
</evidence>
<dbReference type="Proteomes" id="UP000094849">
    <property type="component" value="Unassembled WGS sequence"/>
</dbReference>
<keyword evidence="4 7" id="KW-0689">Ribosomal protein</keyword>
<evidence type="ECO:0000313" key="9">
    <source>
        <dbReference type="Proteomes" id="UP000094849"/>
    </source>
</evidence>